<organism evidence="3 4">
    <name type="scientific">Ramlibacter aurantiacus</name>
    <dbReference type="NCBI Taxonomy" id="2801330"/>
    <lineage>
        <taxon>Bacteria</taxon>
        <taxon>Pseudomonadati</taxon>
        <taxon>Pseudomonadota</taxon>
        <taxon>Betaproteobacteria</taxon>
        <taxon>Burkholderiales</taxon>
        <taxon>Comamonadaceae</taxon>
        <taxon>Ramlibacter</taxon>
    </lineage>
</organism>
<feature type="chain" id="PRO_5037185573" evidence="1">
    <location>
        <begin position="27"/>
        <end position="182"/>
    </location>
</feature>
<evidence type="ECO:0000259" key="2">
    <source>
        <dbReference type="Pfam" id="PF16036"/>
    </source>
</evidence>
<evidence type="ECO:0000313" key="3">
    <source>
        <dbReference type="EMBL" id="MBL0423427.1"/>
    </source>
</evidence>
<dbReference type="InterPro" id="IPR016088">
    <property type="entry name" value="Chalcone_isomerase_3-sand"/>
</dbReference>
<dbReference type="EMBL" id="JAEQNA010000017">
    <property type="protein sequence ID" value="MBL0423427.1"/>
    <property type="molecule type" value="Genomic_DNA"/>
</dbReference>
<dbReference type="AlphaFoldDB" id="A0A937D7K9"/>
<reference evidence="3" key="1">
    <citation type="submission" date="2021-01" db="EMBL/GenBank/DDBJ databases">
        <title>Ramlibacter sp. strain AW1 16S ribosomal RNA gene Genome sequencing and assembly.</title>
        <authorList>
            <person name="Kang M."/>
        </authorList>
    </citation>
    <scope>NUCLEOTIDE SEQUENCE</scope>
    <source>
        <strain evidence="3">AW1</strain>
    </source>
</reference>
<dbReference type="Proteomes" id="UP000613011">
    <property type="component" value="Unassembled WGS sequence"/>
</dbReference>
<keyword evidence="1" id="KW-0732">Signal</keyword>
<sequence length="182" mass="19886">MTTQIRRHLVQVLLCACAFTITAATAQTHLPATVVQEGKPLKLVSCGVRDSLWIDHYAAGLYILPGADVTSVRNPDMPKAVRLKMISMRFVPDTIPEKWLSALADSLPPEPLARLRRAYRGLDDGDTMTVAYGPAKGVVVQVNGKQVTQVKQHAAIDAILSAWAEDQSIESKLRTLMSKHAC</sequence>
<dbReference type="Gene3D" id="3.50.70.10">
    <property type="match status" value="1"/>
</dbReference>
<dbReference type="InterPro" id="IPR016087">
    <property type="entry name" value="Chalcone_isomerase"/>
</dbReference>
<evidence type="ECO:0000256" key="1">
    <source>
        <dbReference type="SAM" id="SignalP"/>
    </source>
</evidence>
<protein>
    <submittedName>
        <fullName evidence="3">Chalcone isomerase family protein</fullName>
    </submittedName>
</protein>
<feature type="signal peptide" evidence="1">
    <location>
        <begin position="1"/>
        <end position="26"/>
    </location>
</feature>
<comment type="caution">
    <text evidence="3">The sequence shown here is derived from an EMBL/GenBank/DDBJ whole genome shotgun (WGS) entry which is preliminary data.</text>
</comment>
<dbReference type="RefSeq" id="WP_201686564.1">
    <property type="nucleotide sequence ID" value="NZ_JAEQNA010000017.1"/>
</dbReference>
<gene>
    <name evidence="3" type="ORF">JI739_24045</name>
</gene>
<proteinExistence type="predicted"/>
<accession>A0A937D7K9</accession>
<evidence type="ECO:0000313" key="4">
    <source>
        <dbReference type="Proteomes" id="UP000613011"/>
    </source>
</evidence>
<keyword evidence="3" id="KW-0413">Isomerase</keyword>
<name>A0A937D7K9_9BURK</name>
<dbReference type="Pfam" id="PF16036">
    <property type="entry name" value="Chalcone_3"/>
    <property type="match status" value="1"/>
</dbReference>
<keyword evidence="4" id="KW-1185">Reference proteome</keyword>
<feature type="domain" description="Chalcone isomerase" evidence="2">
    <location>
        <begin position="25"/>
        <end position="177"/>
    </location>
</feature>
<dbReference type="GO" id="GO:0016853">
    <property type="term" value="F:isomerase activity"/>
    <property type="evidence" value="ECO:0007669"/>
    <property type="project" value="UniProtKB-KW"/>
</dbReference>